<reference evidence="1 2" key="1">
    <citation type="submission" date="2016-10" db="EMBL/GenBank/DDBJ databases">
        <title>Draft genome sequence of Methylobacterium extorquens CP3, a seed endophyte of Crotalaria pumila with plant growth-promoting and metal tolerance properties.</title>
        <authorList>
            <person name="Sanchez-Lopez A.S."/>
            <person name="Van Hamme J.D."/>
            <person name="Thijs S."/>
            <person name="Mcammond B.M."/>
            <person name="Stevens V."/>
            <person name="Gonzalez-Chavez M.D.C."/>
            <person name="Vangronsveld J."/>
        </authorList>
    </citation>
    <scope>NUCLEOTIDE SEQUENCE [LARGE SCALE GENOMIC DNA]</scope>
    <source>
        <strain evidence="1 2">CP3</strain>
    </source>
</reference>
<accession>A0A1S1PB76</accession>
<proteinExistence type="predicted"/>
<evidence type="ECO:0000313" key="2">
    <source>
        <dbReference type="Proteomes" id="UP000180215"/>
    </source>
</evidence>
<dbReference type="AlphaFoldDB" id="A0A1S1PB76"/>
<comment type="caution">
    <text evidence="1">The sequence shown here is derived from an EMBL/GenBank/DDBJ whole genome shotgun (WGS) entry which is preliminary data.</text>
</comment>
<sequence>MDVRLPLAIGTKERIAAVLREREERTAFIREAIEREIERRAVDQCVERLDRTPRVESAMGEVALMSAEVDLTAFVDALERMGILEKFYARWEESRAAHERIEQRMRSDPSYILNIGIHEPERIHPKEFLKLSPLEFMHLFKTAVRHEAKARADDRLRWRGAVAGLEGLILNTLETTAKSGSTSLFKP</sequence>
<protein>
    <submittedName>
        <fullName evidence="1">Uncharacterized protein</fullName>
    </submittedName>
</protein>
<evidence type="ECO:0000313" key="1">
    <source>
        <dbReference type="EMBL" id="OHV18255.1"/>
    </source>
</evidence>
<dbReference type="EMBL" id="MNAO01000002">
    <property type="protein sequence ID" value="OHV18255.1"/>
    <property type="molecule type" value="Genomic_DNA"/>
</dbReference>
<gene>
    <name evidence="1" type="ORF">BK022_00345</name>
</gene>
<dbReference type="Proteomes" id="UP000180215">
    <property type="component" value="Unassembled WGS sequence"/>
</dbReference>
<organism evidence="1 2">
    <name type="scientific">Methylorubrum extorquens</name>
    <name type="common">Methylobacterium dichloromethanicum</name>
    <name type="synonym">Methylobacterium extorquens</name>
    <dbReference type="NCBI Taxonomy" id="408"/>
    <lineage>
        <taxon>Bacteria</taxon>
        <taxon>Pseudomonadati</taxon>
        <taxon>Pseudomonadota</taxon>
        <taxon>Alphaproteobacteria</taxon>
        <taxon>Hyphomicrobiales</taxon>
        <taxon>Methylobacteriaceae</taxon>
        <taxon>Methylorubrum</taxon>
    </lineage>
</organism>
<name>A0A1S1PB76_METEX</name>